<protein>
    <submittedName>
        <fullName evidence="1">Uncharacterized protein</fullName>
    </submittedName>
</protein>
<evidence type="ECO:0000313" key="1">
    <source>
        <dbReference type="EMBL" id="KAI9900767.1"/>
    </source>
</evidence>
<comment type="caution">
    <text evidence="1">The sequence shown here is derived from an EMBL/GenBank/DDBJ whole genome shotgun (WGS) entry which is preliminary data.</text>
</comment>
<dbReference type="EMBL" id="CM047943">
    <property type="protein sequence ID" value="KAI9900767.1"/>
    <property type="molecule type" value="Genomic_DNA"/>
</dbReference>
<organism evidence="1 2">
    <name type="scientific">Trichothecium roseum</name>
    <dbReference type="NCBI Taxonomy" id="47278"/>
    <lineage>
        <taxon>Eukaryota</taxon>
        <taxon>Fungi</taxon>
        <taxon>Dikarya</taxon>
        <taxon>Ascomycota</taxon>
        <taxon>Pezizomycotina</taxon>
        <taxon>Sordariomycetes</taxon>
        <taxon>Hypocreomycetidae</taxon>
        <taxon>Hypocreales</taxon>
        <taxon>Hypocreales incertae sedis</taxon>
        <taxon>Trichothecium</taxon>
    </lineage>
</organism>
<gene>
    <name evidence="1" type="ORF">N3K66_005029</name>
</gene>
<evidence type="ECO:0000313" key="2">
    <source>
        <dbReference type="Proteomes" id="UP001163324"/>
    </source>
</evidence>
<dbReference type="Proteomes" id="UP001163324">
    <property type="component" value="Chromosome 4"/>
</dbReference>
<sequence>MSTPSKRRMRGACSQCSRRKRKCDHKYPRCSQCVKHGQVCQPQTFKVATPALFNASGSSKWETHASMSSQDEGNSEQRSLPERGPAIAPTSSTYDEVGTPAFSGALDACRVQEVLEGLDYEATLPGQDIDLGAFIGQDTTRLLASSAPPSELNHMVVAVNPPGGGMAEPQPPDFAPTRLYCPMPWPDDMLASPDRRFLWQYFLNITEIDFLCLDWEDVGHLYGFQHPYVTTLPYMALTNSALRGAILCFSAAQYQLRHDPSKFEQTRLATGTEAARAMRSHLAEARNDQGSMLSIICAATLLYAFGNEKHDYLRIASRFVEAFLSTRNRGLPWSTSYPEVTLTEYRWSVISTLCSLKSPQPPIGDDICRSIQMQEEEIDQKYSQAFRNWVSHPIYTFSPRLVNPLLRIGRLLERQLSQLSDVNSPEPDTHWESLVREAEDMLLQARERDVSAAQAVLGITDPVAVLAVNESMYAAGAILLYARIHGLPFTAPFIRRQVKIVAEEISKIGTHSRVSYSIVFPLFIAGCEAADMSVRETIKERLRDPGGVAYDRGDMVGALDHIWDIRDHDPGLPWPHWVEKVEPRYRISCLM</sequence>
<proteinExistence type="predicted"/>
<reference evidence="1" key="1">
    <citation type="submission" date="2022-10" db="EMBL/GenBank/DDBJ databases">
        <title>Complete Genome of Trichothecium roseum strain YXFP-22015, a Plant Pathogen Isolated from Citrus.</title>
        <authorList>
            <person name="Wang Y."/>
            <person name="Zhu L."/>
        </authorList>
    </citation>
    <scope>NUCLEOTIDE SEQUENCE</scope>
    <source>
        <strain evidence="1">YXFP-22015</strain>
    </source>
</reference>
<accession>A0ACC0V395</accession>
<name>A0ACC0V395_9HYPO</name>
<keyword evidence="2" id="KW-1185">Reference proteome</keyword>